<reference evidence="1 2" key="1">
    <citation type="submission" date="2020-03" db="EMBL/GenBank/DDBJ databases">
        <title>Soil Listeria distribution.</title>
        <authorList>
            <person name="Liao J."/>
            <person name="Wiedmann M."/>
        </authorList>
    </citation>
    <scope>NUCLEOTIDE SEQUENCE [LARGE SCALE GENOMIC DNA]</scope>
    <source>
        <strain evidence="1 2">FSL L7-1560</strain>
    </source>
</reference>
<dbReference type="EMBL" id="JAARRG010000006">
    <property type="protein sequence ID" value="MBC1486462.1"/>
    <property type="molecule type" value="Genomic_DNA"/>
</dbReference>
<evidence type="ECO:0000313" key="2">
    <source>
        <dbReference type="Proteomes" id="UP000523362"/>
    </source>
</evidence>
<evidence type="ECO:0000313" key="1">
    <source>
        <dbReference type="EMBL" id="MBC1486462.1"/>
    </source>
</evidence>
<gene>
    <name evidence="1" type="ORF">HB897_09505</name>
</gene>
<organism evidence="1 2">
    <name type="scientific">Listeria seeligeri</name>
    <dbReference type="NCBI Taxonomy" id="1640"/>
    <lineage>
        <taxon>Bacteria</taxon>
        <taxon>Bacillati</taxon>
        <taxon>Bacillota</taxon>
        <taxon>Bacilli</taxon>
        <taxon>Bacillales</taxon>
        <taxon>Listeriaceae</taxon>
        <taxon>Listeria</taxon>
    </lineage>
</organism>
<dbReference type="AlphaFoldDB" id="A0A7X0X2L4"/>
<comment type="caution">
    <text evidence="1">The sequence shown here is derived from an EMBL/GenBank/DDBJ whole genome shotgun (WGS) entry which is preliminary data.</text>
</comment>
<sequence>MLNELVKFLGEDDYFITKDKDENIIEVREKTNDIVNQDIAFLLIEDGLKYNILRKSRGSEAKIITLSNKATALFYLGAKVKVSRLSTLYPKPKISHISSKDNAREILSDFLDDGLYEIEKRKKDAICLFEENNIYVVGYCDMDMVFHTISEDNPDLTIGTKVLVNFTWKYMHFKKMIEEYGIELNYTTQDYKEILYDLLNLKN</sequence>
<dbReference type="Proteomes" id="UP000523362">
    <property type="component" value="Unassembled WGS sequence"/>
</dbReference>
<accession>A0A7X0X2L4</accession>
<dbReference type="RefSeq" id="WP_185383809.1">
    <property type="nucleotide sequence ID" value="NZ_JAARRG010000006.1"/>
</dbReference>
<protein>
    <submittedName>
        <fullName evidence="1">Uncharacterized protein</fullName>
    </submittedName>
</protein>
<proteinExistence type="predicted"/>
<name>A0A7X0X2L4_LISSE</name>